<evidence type="ECO:0000313" key="2">
    <source>
        <dbReference type="Proteomes" id="UP001241377"/>
    </source>
</evidence>
<dbReference type="EMBL" id="JASBWR010000052">
    <property type="protein sequence ID" value="KAJ9102281.1"/>
    <property type="molecule type" value="Genomic_DNA"/>
</dbReference>
<reference evidence="1" key="1">
    <citation type="submission" date="2023-04" db="EMBL/GenBank/DDBJ databases">
        <title>Draft Genome sequencing of Naganishia species isolated from polar environments using Oxford Nanopore Technology.</title>
        <authorList>
            <person name="Leo P."/>
            <person name="Venkateswaran K."/>
        </authorList>
    </citation>
    <scope>NUCLEOTIDE SEQUENCE</scope>
    <source>
        <strain evidence="1">MNA-CCFEE 5261</strain>
    </source>
</reference>
<keyword evidence="2" id="KW-1185">Reference proteome</keyword>
<evidence type="ECO:0000313" key="1">
    <source>
        <dbReference type="EMBL" id="KAJ9102281.1"/>
    </source>
</evidence>
<sequence>MALRILHSSRRLPTQGAYLQSRLCRRFSTTRIVDRAEVQDRQPSPATTANNPGRLADVLQSYRLATAPLPTHLQKKASSSKGKFAEARVSDDIETLLKNQRRARNSLKLYNTLTAKELPVFYADLNNLDVKEEIQPQEHDTISAVANAAKNDSKWSIEVEPERLETHLKERSTSVGKRLSKVYRFHSWTLAATHFWRRVNECFEQQDHHPDINIRLNPDTKLTEVRVALNTHTPKALPPPKPLDLTESAQPNTLQSDSRNATGSEPPHTEKPRIQYGPPALTRKDFILAWSIDMAAFRARQKEFSLERRHARRTAKKELDMKSEQQVGNQSDSRWRSGDETEQQSQASARSSGSETGGPSSMFDTPTMFAKSDMPSNSPSTADANTKAMLKNPSGQADVQTTVNAENSKSETTTSVATKTPRRRHLSGDGLSLQHFLSRTQILAAYRNTVRATKTLPDPHTRRETLDWLRQDLEKLKGVTDLPTIKEALAAYKRDSKHFIPSVGLSTISAEGQVTAPLIGRK</sequence>
<organism evidence="1 2">
    <name type="scientific">Naganishia cerealis</name>
    <dbReference type="NCBI Taxonomy" id="610337"/>
    <lineage>
        <taxon>Eukaryota</taxon>
        <taxon>Fungi</taxon>
        <taxon>Dikarya</taxon>
        <taxon>Basidiomycota</taxon>
        <taxon>Agaricomycotina</taxon>
        <taxon>Tremellomycetes</taxon>
        <taxon>Filobasidiales</taxon>
        <taxon>Filobasidiaceae</taxon>
        <taxon>Naganishia</taxon>
    </lineage>
</organism>
<name>A0ACC2VUG5_9TREE</name>
<comment type="caution">
    <text evidence="1">The sequence shown here is derived from an EMBL/GenBank/DDBJ whole genome shotgun (WGS) entry which is preliminary data.</text>
</comment>
<protein>
    <submittedName>
        <fullName evidence="1">Uncharacterized protein</fullName>
    </submittedName>
</protein>
<accession>A0ACC2VUG5</accession>
<gene>
    <name evidence="1" type="ORF">QFC19_004829</name>
</gene>
<dbReference type="Proteomes" id="UP001241377">
    <property type="component" value="Unassembled WGS sequence"/>
</dbReference>
<proteinExistence type="predicted"/>